<keyword evidence="3" id="KW-1185">Reference proteome</keyword>
<organism evidence="2 3">
    <name type="scientific">Cellulophaga algicola (strain DSM 14237 / IC166 / ACAM 630)</name>
    <dbReference type="NCBI Taxonomy" id="688270"/>
    <lineage>
        <taxon>Bacteria</taxon>
        <taxon>Pseudomonadati</taxon>
        <taxon>Bacteroidota</taxon>
        <taxon>Flavobacteriia</taxon>
        <taxon>Flavobacteriales</taxon>
        <taxon>Flavobacteriaceae</taxon>
        <taxon>Cellulophaga</taxon>
    </lineage>
</organism>
<evidence type="ECO:0000313" key="3">
    <source>
        <dbReference type="Proteomes" id="UP000008634"/>
    </source>
</evidence>
<dbReference type="HOGENOM" id="CLU_952164_0_0_10"/>
<evidence type="ECO:0000313" key="2">
    <source>
        <dbReference type="EMBL" id="ADV51002.1"/>
    </source>
</evidence>
<accession>E6XAP0</accession>
<name>E6XAP0_CELAD</name>
<dbReference type="EMBL" id="CP002453">
    <property type="protein sequence ID" value="ADV51002.1"/>
    <property type="molecule type" value="Genomic_DNA"/>
</dbReference>
<dbReference type="STRING" id="688270.Celal_3753"/>
<feature type="compositionally biased region" description="Polar residues" evidence="1">
    <location>
        <begin position="55"/>
        <end position="64"/>
    </location>
</feature>
<dbReference type="KEGG" id="cao:Celal_3753"/>
<dbReference type="AlphaFoldDB" id="E6XAP0"/>
<feature type="region of interest" description="Disordered" evidence="1">
    <location>
        <begin position="46"/>
        <end position="70"/>
    </location>
</feature>
<gene>
    <name evidence="2" type="ordered locus">Celal_3753</name>
</gene>
<evidence type="ECO:0000256" key="1">
    <source>
        <dbReference type="SAM" id="MobiDB-lite"/>
    </source>
</evidence>
<protein>
    <submittedName>
        <fullName evidence="2">Uncharacterized protein</fullName>
    </submittedName>
</protein>
<sequence>MSNLEQAKRRLKLKRILRKDNTTATSIDNDEAKALRNKVANGLNKSLKKQEFKLKQNSNPSNPWRTDRYNRLDGYTGHGIDKSKKNKLNSNLDNTGSWWTKPIDVSFKNPWPEARWDWFDRIQSGDYVYGPKRNGNEGRHRGVNGKIYTSYQGDEVAGWWNGGGTSLKSWAHELNLLNQIIKGVQTTTGTIERVDKITKMHKNKNHNSRIINKEIARDSIFNSSTDNGQLLETQDSIIRDTIFRVQYWKDNTPYGGPAYDPHGMNAVKFEINLAKELYPELDSVSVKLVKIQ</sequence>
<reference evidence="2 3" key="1">
    <citation type="journal article" date="2010" name="Stand. Genomic Sci.">
        <title>Complete genome sequence of Cellulophaga algicola type strain (IC166).</title>
        <authorList>
            <person name="Abt B."/>
            <person name="Lu M."/>
            <person name="Misra M."/>
            <person name="Han C."/>
            <person name="Nolan M."/>
            <person name="Lucas S."/>
            <person name="Hammon N."/>
            <person name="Deshpande S."/>
            <person name="Cheng J.F."/>
            <person name="Tapia R."/>
            <person name="Goodwin L."/>
            <person name="Pitluck S."/>
            <person name="Liolios K."/>
            <person name="Pagani I."/>
            <person name="Ivanova N."/>
            <person name="Mavromatis K."/>
            <person name="Ovchinikova G."/>
            <person name="Pati A."/>
            <person name="Chen A."/>
            <person name="Palaniappan K."/>
            <person name="Land M."/>
            <person name="Hauser L."/>
            <person name="Chang Y.J."/>
            <person name="Jeffries C.D."/>
            <person name="Detter J.C."/>
            <person name="Brambilla E."/>
            <person name="Rohde M."/>
            <person name="Tindall B.J."/>
            <person name="Goker M."/>
            <person name="Woyke T."/>
            <person name="Bristow J."/>
            <person name="Eisen J.A."/>
            <person name="Markowitz V."/>
            <person name="Hugenholtz P."/>
            <person name="Kyrpides N.C."/>
            <person name="Klenk H.P."/>
            <person name="Lapidus A."/>
        </authorList>
    </citation>
    <scope>NUCLEOTIDE SEQUENCE [LARGE SCALE GENOMIC DNA]</scope>
    <source>
        <strain evidence="3">DSM 14237 / IC166 / ACAM 630</strain>
    </source>
</reference>
<dbReference type="RefSeq" id="WP_013552452.1">
    <property type="nucleotide sequence ID" value="NC_014934.1"/>
</dbReference>
<dbReference type="Proteomes" id="UP000008634">
    <property type="component" value="Chromosome"/>
</dbReference>
<proteinExistence type="predicted"/>